<name>A0A506V6G2_9GAMM</name>
<gene>
    <name evidence="20" type="ORF">FKM52_14820</name>
</gene>
<comment type="function">
    <text evidence="1">Two distinct, membrane-bound, FAD-containing enzymes are responsible for the catalysis of fumarate and succinate interconversion; the fumarate reductase is used in anaerobic growth, and the succinate dehydrogenase is used in aerobic growth.</text>
</comment>
<dbReference type="GO" id="GO:0022904">
    <property type="term" value="P:respiratory electron transport chain"/>
    <property type="evidence" value="ECO:0007669"/>
    <property type="project" value="TreeGrafter"/>
</dbReference>
<comment type="pathway">
    <text evidence="2">Carbohydrate metabolism; tricarboxylic acid cycle; fumarate from succinate (bacterial route): step 1/1.</text>
</comment>
<proteinExistence type="inferred from homology"/>
<comment type="similarity">
    <text evidence="3 17">Belongs to the succinate dehydrogenase/fumarate reductase iron-sulfur protein family.</text>
</comment>
<dbReference type="GO" id="GO:0009055">
    <property type="term" value="F:electron transfer activity"/>
    <property type="evidence" value="ECO:0007669"/>
    <property type="project" value="InterPro"/>
</dbReference>
<evidence type="ECO:0000313" key="21">
    <source>
        <dbReference type="Proteomes" id="UP000319523"/>
    </source>
</evidence>
<keyword evidence="6" id="KW-0813">Transport</keyword>
<keyword evidence="14 17" id="KW-0411">Iron-sulfur</keyword>
<dbReference type="GO" id="GO:0046872">
    <property type="term" value="F:metal ion binding"/>
    <property type="evidence" value="ECO:0007669"/>
    <property type="project" value="UniProtKB-KW"/>
</dbReference>
<feature type="domain" description="4Fe-4S ferredoxin-type" evidence="19">
    <location>
        <begin position="139"/>
        <end position="169"/>
    </location>
</feature>
<dbReference type="Proteomes" id="UP000319523">
    <property type="component" value="Unassembled WGS sequence"/>
</dbReference>
<dbReference type="NCBIfam" id="TIGR00384">
    <property type="entry name" value="dhsB"/>
    <property type="match status" value="1"/>
</dbReference>
<dbReference type="GO" id="GO:0008177">
    <property type="term" value="F:succinate dehydrogenase (quinone) activity"/>
    <property type="evidence" value="ECO:0007669"/>
    <property type="project" value="UniProtKB-EC"/>
</dbReference>
<dbReference type="PROSITE" id="PS00198">
    <property type="entry name" value="4FE4S_FER_1"/>
    <property type="match status" value="1"/>
</dbReference>
<evidence type="ECO:0000256" key="7">
    <source>
        <dbReference type="ARBA" id="ARBA00022485"/>
    </source>
</evidence>
<keyword evidence="21" id="KW-1185">Reference proteome</keyword>
<keyword evidence="7 17" id="KW-0004">4Fe-4S</keyword>
<dbReference type="EMBL" id="VHQI01000009">
    <property type="protein sequence ID" value="TPW41136.1"/>
    <property type="molecule type" value="Genomic_DNA"/>
</dbReference>
<reference evidence="20 21" key="1">
    <citation type="submission" date="2019-06" db="EMBL/GenBank/DDBJ databases">
        <authorList>
            <person name="Yang Y."/>
        </authorList>
    </citation>
    <scope>NUCLEOTIDE SEQUENCE [LARGE SCALE GENOMIC DNA]</scope>
    <source>
        <strain evidence="20 21">BIT-26</strain>
    </source>
</reference>
<evidence type="ECO:0000256" key="2">
    <source>
        <dbReference type="ARBA" id="ARBA00004894"/>
    </source>
</evidence>
<evidence type="ECO:0000259" key="19">
    <source>
        <dbReference type="PROSITE" id="PS51379"/>
    </source>
</evidence>
<dbReference type="InterPro" id="IPR001041">
    <property type="entry name" value="2Fe-2S_ferredoxin-type"/>
</dbReference>
<keyword evidence="12" id="KW-0560">Oxidoreductase</keyword>
<keyword evidence="15 17" id="KW-0003">3Fe-4S</keyword>
<dbReference type="GO" id="GO:0006099">
    <property type="term" value="P:tricarboxylic acid cycle"/>
    <property type="evidence" value="ECO:0007669"/>
    <property type="project" value="UniProtKB-KW"/>
</dbReference>
<evidence type="ECO:0000256" key="16">
    <source>
        <dbReference type="ARBA" id="ARBA00049220"/>
    </source>
</evidence>
<dbReference type="RefSeq" id="WP_141176951.1">
    <property type="nucleotide sequence ID" value="NZ_JBHUFX010000005.1"/>
</dbReference>
<evidence type="ECO:0000256" key="14">
    <source>
        <dbReference type="ARBA" id="ARBA00023014"/>
    </source>
</evidence>
<keyword evidence="11" id="KW-0249">Electron transport</keyword>
<comment type="cofactor">
    <cofactor evidence="17">
        <name>[4Fe-4S] cluster</name>
        <dbReference type="ChEBI" id="CHEBI:49883"/>
    </cofactor>
    <text evidence="17">Binds 1 [4Fe-4S] cluster.</text>
</comment>
<dbReference type="InterPro" id="IPR050573">
    <property type="entry name" value="SDH/FRD_Iron-Sulfur"/>
</dbReference>
<dbReference type="InterPro" id="IPR025192">
    <property type="entry name" value="Succ_DH/fum_Rdtase_N"/>
</dbReference>
<accession>A0A506V6G2</accession>
<dbReference type="InterPro" id="IPR009051">
    <property type="entry name" value="Helical_ferredxn"/>
</dbReference>
<dbReference type="InterPro" id="IPR017900">
    <property type="entry name" value="4Fe4S_Fe_S_CS"/>
</dbReference>
<evidence type="ECO:0000256" key="6">
    <source>
        <dbReference type="ARBA" id="ARBA00022448"/>
    </source>
</evidence>
<evidence type="ECO:0000256" key="12">
    <source>
        <dbReference type="ARBA" id="ARBA00023002"/>
    </source>
</evidence>
<dbReference type="AlphaFoldDB" id="A0A506V6G2"/>
<dbReference type="OrthoDB" id="9804391at2"/>
<evidence type="ECO:0000256" key="11">
    <source>
        <dbReference type="ARBA" id="ARBA00022982"/>
    </source>
</evidence>
<evidence type="ECO:0000313" key="20">
    <source>
        <dbReference type="EMBL" id="TPW41136.1"/>
    </source>
</evidence>
<dbReference type="PANTHER" id="PTHR11921:SF29">
    <property type="entry name" value="SUCCINATE DEHYDROGENASE [UBIQUINONE] IRON-SULFUR SUBUNIT, MITOCHONDRIAL"/>
    <property type="match status" value="1"/>
</dbReference>
<keyword evidence="8" id="KW-0816">Tricarboxylic acid cycle</keyword>
<comment type="catalytic activity">
    <reaction evidence="16 17">
        <text>a quinone + succinate = fumarate + a quinol</text>
        <dbReference type="Rhea" id="RHEA:40523"/>
        <dbReference type="ChEBI" id="CHEBI:24646"/>
        <dbReference type="ChEBI" id="CHEBI:29806"/>
        <dbReference type="ChEBI" id="CHEBI:30031"/>
        <dbReference type="ChEBI" id="CHEBI:132124"/>
        <dbReference type="EC" id="1.3.5.1"/>
    </reaction>
</comment>
<dbReference type="SUPFAM" id="SSF54292">
    <property type="entry name" value="2Fe-2S ferredoxin-like"/>
    <property type="match status" value="1"/>
</dbReference>
<dbReference type="FunFam" id="3.10.20.30:FF:000004">
    <property type="entry name" value="Succinate dehydrogenase iron-sulfur subunit"/>
    <property type="match status" value="1"/>
</dbReference>
<dbReference type="Gene3D" id="1.10.1060.10">
    <property type="entry name" value="Alpha-helical ferredoxin"/>
    <property type="match status" value="1"/>
</dbReference>
<dbReference type="FunFam" id="1.10.1060.10:FF:000001">
    <property type="entry name" value="Succinate dehydrogenase iron-sulfur subunit SdhB"/>
    <property type="match status" value="1"/>
</dbReference>
<feature type="domain" description="2Fe-2S ferredoxin-type" evidence="18">
    <location>
        <begin position="8"/>
        <end position="97"/>
    </location>
</feature>
<dbReference type="PROSITE" id="PS51085">
    <property type="entry name" value="2FE2S_FER_2"/>
    <property type="match status" value="1"/>
</dbReference>
<evidence type="ECO:0000256" key="9">
    <source>
        <dbReference type="ARBA" id="ARBA00022714"/>
    </source>
</evidence>
<sequence>MRLEFSIYRYNPDVDDAPRMQDYTLEAEEGRDMMLLDALIKLKEKDPSLAFRRSCREGVCGSDGLNMNGRNGLACITPVSALGNGKQKIVIRPLPGLPVIRDLVVDMGQFYKQYEKIKPYLLNNGENPPAREHLQTPEERAHLDGLYECILCACCSTSCPSFWWNPDKFVGPAGLLAAYRFLIDSRDTETNARLDNLSDAFSVFRCHSIMNCVSVCPKGLNPTRAIGHIKSMLLQRNA</sequence>
<dbReference type="Gene3D" id="3.10.20.30">
    <property type="match status" value="1"/>
</dbReference>
<evidence type="ECO:0000256" key="17">
    <source>
        <dbReference type="RuleBase" id="RU361237"/>
    </source>
</evidence>
<dbReference type="GO" id="GO:0051538">
    <property type="term" value="F:3 iron, 4 sulfur cluster binding"/>
    <property type="evidence" value="ECO:0007669"/>
    <property type="project" value="UniProtKB-KW"/>
</dbReference>
<dbReference type="Pfam" id="PF13534">
    <property type="entry name" value="Fer4_17"/>
    <property type="match status" value="1"/>
</dbReference>
<dbReference type="InterPro" id="IPR036010">
    <property type="entry name" value="2Fe-2S_ferredoxin-like_sf"/>
</dbReference>
<evidence type="ECO:0000256" key="5">
    <source>
        <dbReference type="ARBA" id="ARBA00022131"/>
    </source>
</evidence>
<evidence type="ECO:0000256" key="3">
    <source>
        <dbReference type="ARBA" id="ARBA00009433"/>
    </source>
</evidence>
<dbReference type="NCBIfam" id="NF004616">
    <property type="entry name" value="PRK05950.1"/>
    <property type="match status" value="1"/>
</dbReference>
<dbReference type="SUPFAM" id="SSF46548">
    <property type="entry name" value="alpha-helical ferredoxin"/>
    <property type="match status" value="1"/>
</dbReference>
<evidence type="ECO:0000256" key="1">
    <source>
        <dbReference type="ARBA" id="ARBA00002054"/>
    </source>
</evidence>
<dbReference type="GO" id="GO:0051539">
    <property type="term" value="F:4 iron, 4 sulfur cluster binding"/>
    <property type="evidence" value="ECO:0007669"/>
    <property type="project" value="UniProtKB-KW"/>
</dbReference>
<dbReference type="InterPro" id="IPR012675">
    <property type="entry name" value="Beta-grasp_dom_sf"/>
</dbReference>
<comment type="caution">
    <text evidence="20">The sequence shown here is derived from an EMBL/GenBank/DDBJ whole genome shotgun (WGS) entry which is preliminary data.</text>
</comment>
<evidence type="ECO:0000256" key="10">
    <source>
        <dbReference type="ARBA" id="ARBA00022723"/>
    </source>
</evidence>
<comment type="cofactor">
    <cofactor evidence="17">
        <name>[2Fe-2S] cluster</name>
        <dbReference type="ChEBI" id="CHEBI:190135"/>
    </cofactor>
    <text evidence="17">Binds 1 [2Fe-2S] cluster.</text>
</comment>
<evidence type="ECO:0000256" key="15">
    <source>
        <dbReference type="ARBA" id="ARBA00023291"/>
    </source>
</evidence>
<keyword evidence="9 17" id="KW-0001">2Fe-2S</keyword>
<evidence type="ECO:0000256" key="8">
    <source>
        <dbReference type="ARBA" id="ARBA00022532"/>
    </source>
</evidence>
<dbReference type="InterPro" id="IPR004489">
    <property type="entry name" value="Succ_DH/fum_Rdtase_Fe-S"/>
</dbReference>
<dbReference type="PROSITE" id="PS51379">
    <property type="entry name" value="4FE4S_FER_2"/>
    <property type="match status" value="1"/>
</dbReference>
<evidence type="ECO:0000259" key="18">
    <source>
        <dbReference type="PROSITE" id="PS51085"/>
    </source>
</evidence>
<dbReference type="GO" id="GO:0051537">
    <property type="term" value="F:2 iron, 2 sulfur cluster binding"/>
    <property type="evidence" value="ECO:0007669"/>
    <property type="project" value="UniProtKB-KW"/>
</dbReference>
<comment type="cofactor">
    <cofactor evidence="17">
        <name>[3Fe-4S] cluster</name>
        <dbReference type="ChEBI" id="CHEBI:21137"/>
    </cofactor>
    <text evidence="17">Binds 1 [3Fe-4S] cluster.</text>
</comment>
<dbReference type="InterPro" id="IPR017896">
    <property type="entry name" value="4Fe4S_Fe-S-bd"/>
</dbReference>
<dbReference type="Pfam" id="PF13085">
    <property type="entry name" value="Fer2_3"/>
    <property type="match status" value="1"/>
</dbReference>
<protein>
    <recommendedName>
        <fullName evidence="5 17">Succinate dehydrogenase iron-sulfur subunit</fullName>
        <ecNumber evidence="4 17">1.3.5.1</ecNumber>
    </recommendedName>
</protein>
<keyword evidence="13 17" id="KW-0408">Iron</keyword>
<evidence type="ECO:0000256" key="4">
    <source>
        <dbReference type="ARBA" id="ARBA00012792"/>
    </source>
</evidence>
<organism evidence="20 21">
    <name type="scientific">Mixta tenebrionis</name>
    <dbReference type="NCBI Taxonomy" id="2562439"/>
    <lineage>
        <taxon>Bacteria</taxon>
        <taxon>Pseudomonadati</taxon>
        <taxon>Pseudomonadota</taxon>
        <taxon>Gammaproteobacteria</taxon>
        <taxon>Enterobacterales</taxon>
        <taxon>Erwiniaceae</taxon>
        <taxon>Mixta</taxon>
    </lineage>
</organism>
<dbReference type="EC" id="1.3.5.1" evidence="4 17"/>
<evidence type="ECO:0000256" key="13">
    <source>
        <dbReference type="ARBA" id="ARBA00023004"/>
    </source>
</evidence>
<keyword evidence="10 17" id="KW-0479">Metal-binding</keyword>
<dbReference type="PANTHER" id="PTHR11921">
    <property type="entry name" value="SUCCINATE DEHYDROGENASE IRON-SULFUR PROTEIN"/>
    <property type="match status" value="1"/>
</dbReference>